<dbReference type="EMBL" id="MU863906">
    <property type="protein sequence ID" value="KAK4201521.1"/>
    <property type="molecule type" value="Genomic_DNA"/>
</dbReference>
<reference evidence="2" key="1">
    <citation type="journal article" date="2023" name="Mol. Phylogenet. Evol.">
        <title>Genome-scale phylogeny and comparative genomics of the fungal order Sordariales.</title>
        <authorList>
            <person name="Hensen N."/>
            <person name="Bonometti L."/>
            <person name="Westerberg I."/>
            <person name="Brannstrom I.O."/>
            <person name="Guillou S."/>
            <person name="Cros-Aarteil S."/>
            <person name="Calhoun S."/>
            <person name="Haridas S."/>
            <person name="Kuo A."/>
            <person name="Mondo S."/>
            <person name="Pangilinan J."/>
            <person name="Riley R."/>
            <person name="LaButti K."/>
            <person name="Andreopoulos B."/>
            <person name="Lipzen A."/>
            <person name="Chen C."/>
            <person name="Yan M."/>
            <person name="Daum C."/>
            <person name="Ng V."/>
            <person name="Clum A."/>
            <person name="Steindorff A."/>
            <person name="Ohm R.A."/>
            <person name="Martin F."/>
            <person name="Silar P."/>
            <person name="Natvig D.O."/>
            <person name="Lalanne C."/>
            <person name="Gautier V."/>
            <person name="Ament-Velasquez S.L."/>
            <person name="Kruys A."/>
            <person name="Hutchinson M.I."/>
            <person name="Powell A.J."/>
            <person name="Barry K."/>
            <person name="Miller A.N."/>
            <person name="Grigoriev I.V."/>
            <person name="Debuchy R."/>
            <person name="Gladieux P."/>
            <person name="Hiltunen Thoren M."/>
            <person name="Johannesson H."/>
        </authorList>
    </citation>
    <scope>NUCLEOTIDE SEQUENCE</scope>
    <source>
        <strain evidence="2">CBS 315.58</strain>
    </source>
</reference>
<protein>
    <submittedName>
        <fullName evidence="2">Uncharacterized protein</fullName>
    </submittedName>
</protein>
<name>A0AAN6XJM1_9PEZI</name>
<evidence type="ECO:0000313" key="2">
    <source>
        <dbReference type="EMBL" id="KAK4201521.1"/>
    </source>
</evidence>
<evidence type="ECO:0000256" key="1">
    <source>
        <dbReference type="SAM" id="MobiDB-lite"/>
    </source>
</evidence>
<accession>A0AAN6XJM1</accession>
<evidence type="ECO:0000313" key="3">
    <source>
        <dbReference type="Proteomes" id="UP001303160"/>
    </source>
</evidence>
<sequence length="227" mass="24579">MVESLPYRHHCLPRPSLSKPQGMVDASRSQAWQLTASTKLVEGDCNANPKLDAGNSVTSYPSDWAKWNFWQESVAEAAPPSQSNRHHPESRRGAAVELNPGELLAHGRQGGKGPGVLLGVHHGLPSDGSQGERQHHPPSSPQPHTPGAACSEKRVDSGSISAELLPLPEKTGVLFECPQDTLETCYKLSGILLLKLVIGWDESELALSAHVSFTQAERKRKKGIIVR</sequence>
<keyword evidence="3" id="KW-1185">Reference proteome</keyword>
<gene>
    <name evidence="2" type="ORF">QBC40DRAFT_324209</name>
</gene>
<comment type="caution">
    <text evidence="2">The sequence shown here is derived from an EMBL/GenBank/DDBJ whole genome shotgun (WGS) entry which is preliminary data.</text>
</comment>
<organism evidence="2 3">
    <name type="scientific">Triangularia verruculosa</name>
    <dbReference type="NCBI Taxonomy" id="2587418"/>
    <lineage>
        <taxon>Eukaryota</taxon>
        <taxon>Fungi</taxon>
        <taxon>Dikarya</taxon>
        <taxon>Ascomycota</taxon>
        <taxon>Pezizomycotina</taxon>
        <taxon>Sordariomycetes</taxon>
        <taxon>Sordariomycetidae</taxon>
        <taxon>Sordariales</taxon>
        <taxon>Podosporaceae</taxon>
        <taxon>Triangularia</taxon>
    </lineage>
</organism>
<feature type="region of interest" description="Disordered" evidence="1">
    <location>
        <begin position="104"/>
        <end position="155"/>
    </location>
</feature>
<reference evidence="2" key="2">
    <citation type="submission" date="2023-05" db="EMBL/GenBank/DDBJ databases">
        <authorList>
            <consortium name="Lawrence Berkeley National Laboratory"/>
            <person name="Steindorff A."/>
            <person name="Hensen N."/>
            <person name="Bonometti L."/>
            <person name="Westerberg I."/>
            <person name="Brannstrom I.O."/>
            <person name="Guillou S."/>
            <person name="Cros-Aarteil S."/>
            <person name="Calhoun S."/>
            <person name="Haridas S."/>
            <person name="Kuo A."/>
            <person name="Mondo S."/>
            <person name="Pangilinan J."/>
            <person name="Riley R."/>
            <person name="Labutti K."/>
            <person name="Andreopoulos B."/>
            <person name="Lipzen A."/>
            <person name="Chen C."/>
            <person name="Yanf M."/>
            <person name="Daum C."/>
            <person name="Ng V."/>
            <person name="Clum A."/>
            <person name="Ohm R."/>
            <person name="Martin F."/>
            <person name="Silar P."/>
            <person name="Natvig D."/>
            <person name="Lalanne C."/>
            <person name="Gautier V."/>
            <person name="Ament-Velasquez S.L."/>
            <person name="Kruys A."/>
            <person name="Hutchinson M.I."/>
            <person name="Powell A.J."/>
            <person name="Barry K."/>
            <person name="Miller A.N."/>
            <person name="Grigoriev I.V."/>
            <person name="Debuchy R."/>
            <person name="Gladieux P."/>
            <person name="Thoren M.H."/>
            <person name="Johannesson H."/>
        </authorList>
    </citation>
    <scope>NUCLEOTIDE SEQUENCE</scope>
    <source>
        <strain evidence="2">CBS 315.58</strain>
    </source>
</reference>
<proteinExistence type="predicted"/>
<dbReference type="Proteomes" id="UP001303160">
    <property type="component" value="Unassembled WGS sequence"/>
</dbReference>
<dbReference type="AlphaFoldDB" id="A0AAN6XJM1"/>